<gene>
    <name evidence="9" type="ORF">I568_00380</name>
</gene>
<keyword evidence="10" id="KW-1185">Reference proteome</keyword>
<feature type="region of interest" description="Disordered" evidence="6">
    <location>
        <begin position="975"/>
        <end position="1002"/>
    </location>
</feature>
<feature type="compositionally biased region" description="Polar residues" evidence="6">
    <location>
        <begin position="1194"/>
        <end position="1203"/>
    </location>
</feature>
<evidence type="ECO:0000313" key="9">
    <source>
        <dbReference type="EMBL" id="EOW87336.1"/>
    </source>
</evidence>
<feature type="compositionally biased region" description="Polar residues" evidence="6">
    <location>
        <begin position="1223"/>
        <end position="1242"/>
    </location>
</feature>
<evidence type="ECO:0000256" key="1">
    <source>
        <dbReference type="ARBA" id="ARBA00022512"/>
    </source>
</evidence>
<dbReference type="PATRIC" id="fig|1121865.5.peg.368"/>
<dbReference type="AlphaFoldDB" id="S1P4S4"/>
<keyword evidence="4" id="KW-0677">Repeat</keyword>
<feature type="compositionally biased region" description="Polar residues" evidence="6">
    <location>
        <begin position="114"/>
        <end position="127"/>
    </location>
</feature>
<keyword evidence="5" id="KW-0572">Peptidoglycan-anchor</keyword>
<dbReference type="PROSITE" id="PS50847">
    <property type="entry name" value="GRAM_POS_ANCHORING"/>
    <property type="match status" value="1"/>
</dbReference>
<keyword evidence="7" id="KW-0472">Membrane</keyword>
<name>S1P4S4_9ENTE</name>
<dbReference type="InterPro" id="IPR009459">
    <property type="entry name" value="MucBP_dom"/>
</dbReference>
<dbReference type="STRING" id="1121865.OMW_00826"/>
<evidence type="ECO:0000313" key="10">
    <source>
        <dbReference type="Proteomes" id="UP000014113"/>
    </source>
</evidence>
<dbReference type="EMBL" id="ASWJ01000003">
    <property type="protein sequence ID" value="EOW87336.1"/>
    <property type="molecule type" value="Genomic_DNA"/>
</dbReference>
<dbReference type="InterPro" id="IPR041558">
    <property type="entry name" value="MucBP_2"/>
</dbReference>
<dbReference type="Pfam" id="PF06458">
    <property type="entry name" value="MucBP"/>
    <property type="match status" value="2"/>
</dbReference>
<feature type="region of interest" description="Disordered" evidence="6">
    <location>
        <begin position="1188"/>
        <end position="1242"/>
    </location>
</feature>
<dbReference type="Gene3D" id="3.10.20.320">
    <property type="entry name" value="Putative peptidoglycan bound protein (lpxtg motif)"/>
    <property type="match status" value="2"/>
</dbReference>
<dbReference type="Proteomes" id="UP000014113">
    <property type="component" value="Unassembled WGS sequence"/>
</dbReference>
<proteinExistence type="predicted"/>
<sequence length="1276" mass="139699">MNKQVMTKKIRYSIRKSKRYKGAISVGIGCLFLLGYLVLGSSIQADETESIHSVEHTETLTETSADLASDSTVDSVESVNDDKVDANTDALSITDVEETPKEQPIQPMEETSEAVASSTDDSNSNQPETKEGTILTSDYQPEKVITIDEPADYPALPLGNAYHPDKYFIFKSVIDNWSGEVYYFAVNRQQDDGVLFIFDQNGNLRQTQLAGSKKQLDNTVVINYGDTYTISHPYNALSYDYSGDGEKSSVEKNAVYNAITGILPKQSIVTVRYVDENQTDIVAPVQKRALSGESRDIQGPISIEGYVYQYTTGNTKGSVSIYSSEKMNQTWSRHFTYSATNSEIRADYTLLDNQGKFRVDIYRNDLLQKSTTLIPGQYTDYAVYTNGAIDRYRFPNPFIPDSGEVIFHYARVGKIVPVDESNQPIPAAPTPSYHTNPDDPENVLPDEPTPDILGYTKTINTITPVNPTEDTPVVYIRNKEVGTLSVRYIDQDNQNQEITGIGETISGTYGDKIVYSTQPTIESLVKKGYELVHDGFTEGGKELGKDNTGKVYDVIFKHGTQTYTPEHPGVPGTPINPEDPTGSQTPQGTTYQDLVKQASQTIHYTGAGEQTPKDHVTINEKAFTRSVTVDKVTGEIIARSAWQPATVTFETVISPVVSGYQVDKPKAGGLEATVEQPDVVDEVVYVQEGTLSVRYIDQDNQNQEITGTGETISGTYGDKIVYSTQPTIESLVKKGYELVHDGFTEGGKELGKDNTGKVYEVIFKHGTQTYTPEHPGVPGTPINSEDPTGSQTPQGTTYQDLVKQASQTIHYTGAGEQTPKDHVTINGKAFTRSVTVDKVTGEIIARSAWQPATVTFETVISPVVSGYQVDKPNAGGLEATVEQPDVVDEVVYVQEGTLSVRYIDQDNQNQEITDTGETISGTYGDKIVYSTQPTIESLVKKGYELVHDGFTEGGKELGKGNTGKVYEVIFKHGTQTYTPEHPGVPGTPINPEDPTGSQTPQGTTYQDLVKQASQTIHYTGAGEQTPKDHVTINEKAFTRSVTVDKVTGEIIARSAWQPATVTFETVISPVVSGYQVDKPNAGGLEATVEQPDVVDEVNYALKVVVVPTVQKGSVDVSYLDEKGQLLPGTVVELIKNQVPVGETYVVEVKAFTGYTFLKLAEDSAALQGKVENTVKHVRLVYQQLLTPEEESKPQLPNTGGNPQPTEPINEPVTKINKDIPVSQPVTVQPTQSTEKQARMTSRQLPKTGMEGINAAWGFICLALAGLFYKKAKRKND</sequence>
<dbReference type="RefSeq" id="WP_016252508.1">
    <property type="nucleotide sequence ID" value="NZ_KE136492.1"/>
</dbReference>
<keyword evidence="3" id="KW-0732">Signal</keyword>
<keyword evidence="1" id="KW-0134">Cell wall</keyword>
<feature type="transmembrane region" description="Helical" evidence="7">
    <location>
        <begin position="1251"/>
        <end position="1268"/>
    </location>
</feature>
<dbReference type="Gene3D" id="3.10.20.470">
    <property type="match status" value="3"/>
</dbReference>
<evidence type="ECO:0000256" key="4">
    <source>
        <dbReference type="ARBA" id="ARBA00022737"/>
    </source>
</evidence>
<dbReference type="InterPro" id="IPR019931">
    <property type="entry name" value="LPXTG_anchor"/>
</dbReference>
<dbReference type="Gene3D" id="2.60.40.4300">
    <property type="match status" value="3"/>
</dbReference>
<feature type="region of interest" description="Disordered" evidence="6">
    <location>
        <begin position="64"/>
        <end position="135"/>
    </location>
</feature>
<feature type="region of interest" description="Disordered" evidence="6">
    <location>
        <begin position="767"/>
        <end position="795"/>
    </location>
</feature>
<keyword evidence="2" id="KW-0964">Secreted</keyword>
<dbReference type="InterPro" id="IPR041495">
    <property type="entry name" value="Mub_B2"/>
</dbReference>
<evidence type="ECO:0000256" key="6">
    <source>
        <dbReference type="SAM" id="MobiDB-lite"/>
    </source>
</evidence>
<keyword evidence="7" id="KW-0812">Transmembrane</keyword>
<feature type="region of interest" description="Disordered" evidence="6">
    <location>
        <begin position="561"/>
        <end position="588"/>
    </location>
</feature>
<keyword evidence="7" id="KW-1133">Transmembrane helix</keyword>
<evidence type="ECO:0000256" key="7">
    <source>
        <dbReference type="SAM" id="Phobius"/>
    </source>
</evidence>
<organism evidence="9 10">
    <name type="scientific">Enterococcus columbae DSM 7374 = ATCC 51263</name>
    <dbReference type="NCBI Taxonomy" id="1121865"/>
    <lineage>
        <taxon>Bacteria</taxon>
        <taxon>Bacillati</taxon>
        <taxon>Bacillota</taxon>
        <taxon>Bacilli</taxon>
        <taxon>Lactobacillales</taxon>
        <taxon>Enterococcaceae</taxon>
        <taxon>Enterococcus</taxon>
    </lineage>
</organism>
<evidence type="ECO:0000256" key="5">
    <source>
        <dbReference type="ARBA" id="ARBA00023088"/>
    </source>
</evidence>
<accession>S1P4S4</accession>
<feature type="compositionally biased region" description="Polar residues" evidence="6">
    <location>
        <begin position="781"/>
        <end position="795"/>
    </location>
</feature>
<reference evidence="9 10" key="1">
    <citation type="submission" date="2013-03" db="EMBL/GenBank/DDBJ databases">
        <title>The Genome Sequence of Enterococcus columbae ATCC_51263 (PacBio/Illumina hybrid assembly).</title>
        <authorList>
            <consortium name="The Broad Institute Genomics Platform"/>
            <consortium name="The Broad Institute Genome Sequencing Center for Infectious Disease"/>
            <person name="Earl A."/>
            <person name="Russ C."/>
            <person name="Gilmore M."/>
            <person name="Surin D."/>
            <person name="Walker B."/>
            <person name="Young S."/>
            <person name="Zeng Q."/>
            <person name="Gargeya S."/>
            <person name="Fitzgerald M."/>
            <person name="Haas B."/>
            <person name="Abouelleil A."/>
            <person name="Allen A.W."/>
            <person name="Alvarado L."/>
            <person name="Arachchi H.M."/>
            <person name="Berlin A.M."/>
            <person name="Chapman S.B."/>
            <person name="Gainer-Dewar J."/>
            <person name="Goldberg J."/>
            <person name="Griggs A."/>
            <person name="Gujja S."/>
            <person name="Hansen M."/>
            <person name="Howarth C."/>
            <person name="Imamovic A."/>
            <person name="Ireland A."/>
            <person name="Larimer J."/>
            <person name="McCowan C."/>
            <person name="Murphy C."/>
            <person name="Pearson M."/>
            <person name="Poon T.W."/>
            <person name="Priest M."/>
            <person name="Roberts A."/>
            <person name="Saif S."/>
            <person name="Shea T."/>
            <person name="Sisk P."/>
            <person name="Sykes S."/>
            <person name="Wortman J."/>
            <person name="Nusbaum C."/>
            <person name="Birren B."/>
        </authorList>
    </citation>
    <scope>NUCLEOTIDE SEQUENCE [LARGE SCALE GENOMIC DNA]</scope>
    <source>
        <strain evidence="9 10">ATCC 51263</strain>
    </source>
</reference>
<dbReference type="Pfam" id="PF17965">
    <property type="entry name" value="MucBP_2"/>
    <property type="match status" value="3"/>
</dbReference>
<dbReference type="eggNOG" id="COG3266">
    <property type="taxonomic scope" value="Bacteria"/>
</dbReference>
<evidence type="ECO:0000259" key="8">
    <source>
        <dbReference type="PROSITE" id="PS50847"/>
    </source>
</evidence>
<dbReference type="Pfam" id="PF17966">
    <property type="entry name" value="Muc_B2"/>
    <property type="match status" value="3"/>
</dbReference>
<evidence type="ECO:0000256" key="2">
    <source>
        <dbReference type="ARBA" id="ARBA00022525"/>
    </source>
</evidence>
<evidence type="ECO:0000256" key="3">
    <source>
        <dbReference type="ARBA" id="ARBA00022729"/>
    </source>
</evidence>
<protein>
    <recommendedName>
        <fullName evidence="8">Gram-positive cocci surface proteins LPxTG domain-containing protein</fullName>
    </recommendedName>
</protein>
<feature type="region of interest" description="Disordered" evidence="6">
    <location>
        <begin position="420"/>
        <end position="445"/>
    </location>
</feature>
<comment type="caution">
    <text evidence="9">The sequence shown here is derived from an EMBL/GenBank/DDBJ whole genome shotgun (WGS) entry which is preliminary data.</text>
</comment>
<feature type="compositionally biased region" description="Polar residues" evidence="6">
    <location>
        <begin position="64"/>
        <end position="78"/>
    </location>
</feature>
<feature type="domain" description="Gram-positive cocci surface proteins LPxTG" evidence="8">
    <location>
        <begin position="1244"/>
        <end position="1276"/>
    </location>
</feature>